<dbReference type="Pfam" id="PF02536">
    <property type="entry name" value="mTERF"/>
    <property type="match status" value="1"/>
</dbReference>
<evidence type="ECO:0000313" key="1">
    <source>
        <dbReference type="EMBL" id="KAG6538436.1"/>
    </source>
</evidence>
<organism evidence="1 2">
    <name type="scientific">Zingiber officinale</name>
    <name type="common">Ginger</name>
    <name type="synonym">Amomum zingiber</name>
    <dbReference type="NCBI Taxonomy" id="94328"/>
    <lineage>
        <taxon>Eukaryota</taxon>
        <taxon>Viridiplantae</taxon>
        <taxon>Streptophyta</taxon>
        <taxon>Embryophyta</taxon>
        <taxon>Tracheophyta</taxon>
        <taxon>Spermatophyta</taxon>
        <taxon>Magnoliopsida</taxon>
        <taxon>Liliopsida</taxon>
        <taxon>Zingiberales</taxon>
        <taxon>Zingiberaceae</taxon>
        <taxon>Zingiber</taxon>
    </lineage>
</organism>
<dbReference type="PANTHER" id="PTHR13068">
    <property type="entry name" value="CGI-12 PROTEIN-RELATED"/>
    <property type="match status" value="1"/>
</dbReference>
<accession>A0A8J5HXU7</accession>
<reference evidence="1 2" key="1">
    <citation type="submission" date="2020-08" db="EMBL/GenBank/DDBJ databases">
        <title>Plant Genome Project.</title>
        <authorList>
            <person name="Zhang R.-G."/>
        </authorList>
    </citation>
    <scope>NUCLEOTIDE SEQUENCE [LARGE SCALE GENOMIC DNA]</scope>
    <source>
        <tissue evidence="1">Rhizome</tissue>
    </source>
</reference>
<dbReference type="PANTHER" id="PTHR13068:SF36">
    <property type="entry name" value="TRANSCRIPTION TERMINATION FACTOR MTEF1, CHLOROPLASTIC"/>
    <property type="match status" value="1"/>
</dbReference>
<proteinExistence type="predicted"/>
<sequence length="321" mass="36344">MLLRLRLSLSQHPPVPPIPDPSPPILIGHRFSPHPSANLVLRTISSPLPPLPPTLLDSPGSSSDAGLRFREKLLFIEHDLGLDSSRVLYLNPSLRSAPLSAIRSAVDALLSFGLLYADASRVFAMYPSLLTCEPSADLIPVFRFLLGPVEIPFPDIRKAVARCPRLLVSSVPDRLLPALNFLRRLGFVGRHRITCRTTVLLVSSVEDTFIPKLEYLRGLGFSHRETRSMVLRSPGLLTFSIENNFEPKVEFLRHEMGRDLSELRDFPQYFSFNLERKIKPRHRLLTERRVWMPLSKMLKVSDGDFLARLLDMRLSSVDDKL</sequence>
<dbReference type="AlphaFoldDB" id="A0A8J5HXU7"/>
<dbReference type="Proteomes" id="UP000734854">
    <property type="component" value="Unassembled WGS sequence"/>
</dbReference>
<dbReference type="OrthoDB" id="637682at2759"/>
<dbReference type="EMBL" id="JACMSC010000001">
    <property type="protein sequence ID" value="KAG6538436.1"/>
    <property type="molecule type" value="Genomic_DNA"/>
</dbReference>
<dbReference type="GO" id="GO:0003676">
    <property type="term" value="F:nucleic acid binding"/>
    <property type="evidence" value="ECO:0007669"/>
    <property type="project" value="InterPro"/>
</dbReference>
<evidence type="ECO:0000313" key="2">
    <source>
        <dbReference type="Proteomes" id="UP000734854"/>
    </source>
</evidence>
<protein>
    <submittedName>
        <fullName evidence="1">Uncharacterized protein</fullName>
    </submittedName>
</protein>
<gene>
    <name evidence="1" type="ORF">ZIOFF_003557</name>
</gene>
<dbReference type="SMART" id="SM00733">
    <property type="entry name" value="Mterf"/>
    <property type="match status" value="6"/>
</dbReference>
<dbReference type="InterPro" id="IPR003690">
    <property type="entry name" value="MTERF"/>
</dbReference>
<comment type="caution">
    <text evidence="1">The sequence shown here is derived from an EMBL/GenBank/DDBJ whole genome shotgun (WGS) entry which is preliminary data.</text>
</comment>
<keyword evidence="2" id="KW-1185">Reference proteome</keyword>
<name>A0A8J5HXU7_ZINOF</name>